<keyword evidence="2" id="KW-1185">Reference proteome</keyword>
<dbReference type="Gene3D" id="1.10.600.10">
    <property type="entry name" value="Farnesyl Diphosphate Synthase"/>
    <property type="match status" value="2"/>
</dbReference>
<dbReference type="AlphaFoldDB" id="A0A9P3GPV9"/>
<protein>
    <submittedName>
        <fullName evidence="1">Terpenoid synthase</fullName>
    </submittedName>
</protein>
<dbReference type="Pfam" id="PF19086">
    <property type="entry name" value="Terpene_syn_C_2"/>
    <property type="match status" value="1"/>
</dbReference>
<dbReference type="EMBL" id="BPQB01000116">
    <property type="protein sequence ID" value="GJE99678.1"/>
    <property type="molecule type" value="Genomic_DNA"/>
</dbReference>
<dbReference type="InterPro" id="IPR008949">
    <property type="entry name" value="Isoprenoid_synthase_dom_sf"/>
</dbReference>
<dbReference type="SUPFAM" id="SSF48576">
    <property type="entry name" value="Terpenoid synthases"/>
    <property type="match status" value="1"/>
</dbReference>
<sequence length="317" mass="35037">MSGPSSYQIPDLPALFLPHFKLRTNTHCRAATADALAWAASAGFLSARERERLPGLRLGLLAALCLPTADHPQVVRAAQFLALLVHWWDRGVGEGSRKTWAGLWAQFCRTTSKAWQARFQEHLAAFEAANLDSGKSAETLMSVDAYMAWARRSSGFAMGLALVEYAEGLDLPEDVSAARPLAQLREVTVDLMIWIHEIASYNTQQAADDPYNVVSVLSTENGISLQAAMRRAGERVKELIAQFLVHEATLAQCSWGPYTDRDVRVYVVGLRDGAVGTAHWVYECERYFMGKGEDVKAFGWVFLLPKESDEDEEGGEA</sequence>
<name>A0A9P3GPV9_9APHY</name>
<reference evidence="1 2" key="1">
    <citation type="submission" date="2021-08" db="EMBL/GenBank/DDBJ databases">
        <title>Draft Genome Sequence of Phanerochaete sordida strain YK-624.</title>
        <authorList>
            <person name="Mori T."/>
            <person name="Dohra H."/>
            <person name="Suzuki T."/>
            <person name="Kawagishi H."/>
            <person name="Hirai H."/>
        </authorList>
    </citation>
    <scope>NUCLEOTIDE SEQUENCE [LARGE SCALE GENOMIC DNA]</scope>
    <source>
        <strain evidence="1 2">YK-624</strain>
    </source>
</reference>
<gene>
    <name evidence="1" type="ORF">PsYK624_159490</name>
</gene>
<organism evidence="1 2">
    <name type="scientific">Phanerochaete sordida</name>
    <dbReference type="NCBI Taxonomy" id="48140"/>
    <lineage>
        <taxon>Eukaryota</taxon>
        <taxon>Fungi</taxon>
        <taxon>Dikarya</taxon>
        <taxon>Basidiomycota</taxon>
        <taxon>Agaricomycotina</taxon>
        <taxon>Agaricomycetes</taxon>
        <taxon>Polyporales</taxon>
        <taxon>Phanerochaetaceae</taxon>
        <taxon>Phanerochaete</taxon>
    </lineage>
</organism>
<comment type="caution">
    <text evidence="1">The sequence shown here is derived from an EMBL/GenBank/DDBJ whole genome shotgun (WGS) entry which is preliminary data.</text>
</comment>
<dbReference type="Proteomes" id="UP000703269">
    <property type="component" value="Unassembled WGS sequence"/>
</dbReference>
<evidence type="ECO:0000313" key="1">
    <source>
        <dbReference type="EMBL" id="GJE99678.1"/>
    </source>
</evidence>
<accession>A0A9P3GPV9</accession>
<evidence type="ECO:0000313" key="2">
    <source>
        <dbReference type="Proteomes" id="UP000703269"/>
    </source>
</evidence>
<dbReference type="OrthoDB" id="2861623at2759"/>
<proteinExistence type="predicted"/>